<proteinExistence type="predicted"/>
<dbReference type="OrthoDB" id="5984008at2759"/>
<evidence type="ECO:0000313" key="2">
    <source>
        <dbReference type="Proteomes" id="UP000541444"/>
    </source>
</evidence>
<dbReference type="InterPro" id="IPR015683">
    <property type="entry name" value="Ionotropic_Glu_rcpt"/>
</dbReference>
<dbReference type="EMBL" id="JACGCM010002630">
    <property type="protein sequence ID" value="KAF6137685.1"/>
    <property type="molecule type" value="Genomic_DNA"/>
</dbReference>
<keyword evidence="2" id="KW-1185">Reference proteome</keyword>
<dbReference type="Gene3D" id="3.40.190.10">
    <property type="entry name" value="Periplasmic binding protein-like II"/>
    <property type="match status" value="1"/>
</dbReference>
<dbReference type="PANTHER" id="PTHR18966">
    <property type="entry name" value="IONOTROPIC GLUTAMATE RECEPTOR"/>
    <property type="match status" value="1"/>
</dbReference>
<dbReference type="SUPFAM" id="SSF53850">
    <property type="entry name" value="Periplasmic binding protein-like II"/>
    <property type="match status" value="1"/>
</dbReference>
<organism evidence="1 2">
    <name type="scientific">Kingdonia uniflora</name>
    <dbReference type="NCBI Taxonomy" id="39325"/>
    <lineage>
        <taxon>Eukaryota</taxon>
        <taxon>Viridiplantae</taxon>
        <taxon>Streptophyta</taxon>
        <taxon>Embryophyta</taxon>
        <taxon>Tracheophyta</taxon>
        <taxon>Spermatophyta</taxon>
        <taxon>Magnoliopsida</taxon>
        <taxon>Ranunculales</taxon>
        <taxon>Circaeasteraceae</taxon>
        <taxon>Kingdonia</taxon>
    </lineage>
</organism>
<gene>
    <name evidence="1" type="ORF">GIB67_023619</name>
</gene>
<comment type="caution">
    <text evidence="1">The sequence shown here is derived from an EMBL/GenBank/DDBJ whole genome shotgun (WGS) entry which is preliminary data.</text>
</comment>
<evidence type="ECO:0000313" key="1">
    <source>
        <dbReference type="EMBL" id="KAF6137685.1"/>
    </source>
</evidence>
<protein>
    <submittedName>
        <fullName evidence="1">Uncharacterized protein</fullName>
    </submittedName>
</protein>
<name>A0A7J7L4X9_9MAGN</name>
<sequence length="102" mass="11829">MFSLIWLSYVKDLLQNREYVGCQKGSFVVELLKSLNFEESFIRFYDSPEDFDKGISLEVKNGGFDAAFDEIPYINLILTRKYCVKYTKVGLSYWTGGFGFAF</sequence>
<dbReference type="Proteomes" id="UP000541444">
    <property type="component" value="Unassembled WGS sequence"/>
</dbReference>
<accession>A0A7J7L4X9</accession>
<dbReference type="AlphaFoldDB" id="A0A7J7L4X9"/>
<reference evidence="1 2" key="1">
    <citation type="journal article" date="2020" name="IScience">
        <title>Genome Sequencing of the Endangered Kingdonia uniflora (Circaeasteraceae, Ranunculales) Reveals Potential Mechanisms of Evolutionary Specialization.</title>
        <authorList>
            <person name="Sun Y."/>
            <person name="Deng T."/>
            <person name="Zhang A."/>
            <person name="Moore M.J."/>
            <person name="Landis J.B."/>
            <person name="Lin N."/>
            <person name="Zhang H."/>
            <person name="Zhang X."/>
            <person name="Huang J."/>
            <person name="Zhang X."/>
            <person name="Sun H."/>
            <person name="Wang H."/>
        </authorList>
    </citation>
    <scope>NUCLEOTIDE SEQUENCE [LARGE SCALE GENOMIC DNA]</scope>
    <source>
        <strain evidence="1">TB1705</strain>
        <tissue evidence="1">Leaf</tissue>
    </source>
</reference>